<evidence type="ECO:0000313" key="1">
    <source>
        <dbReference type="EMBL" id="BAD23161.1"/>
    </source>
</evidence>
<proteinExistence type="predicted"/>
<dbReference type="Proteomes" id="UP000000763">
    <property type="component" value="Chromosome 2"/>
</dbReference>
<sequence length="62" mass="6682">MVEPEREKGWEDGGKGSLLLPFLGSEAGEMRGSGVAALAAWGVRRWGQCDMADDSKKESWVG</sequence>
<name>Q6K6P1_ORYSJ</name>
<dbReference type="AlphaFoldDB" id="Q6K6P1"/>
<dbReference type="EMBL" id="AP005000">
    <property type="protein sequence ID" value="BAD23161.1"/>
    <property type="molecule type" value="Genomic_DNA"/>
</dbReference>
<gene>
    <name evidence="1" type="primary">P0042D01.20</name>
</gene>
<evidence type="ECO:0000313" key="2">
    <source>
        <dbReference type="Proteomes" id="UP000000763"/>
    </source>
</evidence>
<protein>
    <submittedName>
        <fullName evidence="1">Uncharacterized protein</fullName>
    </submittedName>
</protein>
<reference evidence="2" key="2">
    <citation type="journal article" date="2008" name="Nucleic Acids Res.">
        <title>The rice annotation project database (RAP-DB): 2008 update.</title>
        <authorList>
            <consortium name="The rice annotation project (RAP)"/>
        </authorList>
    </citation>
    <scope>GENOME REANNOTATION</scope>
    <source>
        <strain evidence="2">cv. Nipponbare</strain>
    </source>
</reference>
<accession>Q6K6P1</accession>
<organism evidence="1 2">
    <name type="scientific">Oryza sativa subsp. japonica</name>
    <name type="common">Rice</name>
    <dbReference type="NCBI Taxonomy" id="39947"/>
    <lineage>
        <taxon>Eukaryota</taxon>
        <taxon>Viridiplantae</taxon>
        <taxon>Streptophyta</taxon>
        <taxon>Embryophyta</taxon>
        <taxon>Tracheophyta</taxon>
        <taxon>Spermatophyta</taxon>
        <taxon>Magnoliopsida</taxon>
        <taxon>Liliopsida</taxon>
        <taxon>Poales</taxon>
        <taxon>Poaceae</taxon>
        <taxon>BOP clade</taxon>
        <taxon>Oryzoideae</taxon>
        <taxon>Oryzeae</taxon>
        <taxon>Oryzinae</taxon>
        <taxon>Oryza</taxon>
        <taxon>Oryza sativa</taxon>
    </lineage>
</organism>
<reference evidence="2" key="1">
    <citation type="journal article" date="2005" name="Nature">
        <title>The map-based sequence of the rice genome.</title>
        <authorList>
            <consortium name="International rice genome sequencing project (IRGSP)"/>
            <person name="Matsumoto T."/>
            <person name="Wu J."/>
            <person name="Kanamori H."/>
            <person name="Katayose Y."/>
            <person name="Fujisawa M."/>
            <person name="Namiki N."/>
            <person name="Mizuno H."/>
            <person name="Yamamoto K."/>
            <person name="Antonio B.A."/>
            <person name="Baba T."/>
            <person name="Sakata K."/>
            <person name="Nagamura Y."/>
            <person name="Aoki H."/>
            <person name="Arikawa K."/>
            <person name="Arita K."/>
            <person name="Bito T."/>
            <person name="Chiden Y."/>
            <person name="Fujitsuka N."/>
            <person name="Fukunaka R."/>
            <person name="Hamada M."/>
            <person name="Harada C."/>
            <person name="Hayashi A."/>
            <person name="Hijishita S."/>
            <person name="Honda M."/>
            <person name="Hosokawa S."/>
            <person name="Ichikawa Y."/>
            <person name="Idonuma A."/>
            <person name="Iijima M."/>
            <person name="Ikeda M."/>
            <person name="Ikeno M."/>
            <person name="Ito K."/>
            <person name="Ito S."/>
            <person name="Ito T."/>
            <person name="Ito Y."/>
            <person name="Ito Y."/>
            <person name="Iwabuchi A."/>
            <person name="Kamiya K."/>
            <person name="Karasawa W."/>
            <person name="Kurita K."/>
            <person name="Katagiri S."/>
            <person name="Kikuta A."/>
            <person name="Kobayashi H."/>
            <person name="Kobayashi N."/>
            <person name="Machita K."/>
            <person name="Maehara T."/>
            <person name="Masukawa M."/>
            <person name="Mizubayashi T."/>
            <person name="Mukai Y."/>
            <person name="Nagasaki H."/>
            <person name="Nagata Y."/>
            <person name="Naito S."/>
            <person name="Nakashima M."/>
            <person name="Nakama Y."/>
            <person name="Nakamichi Y."/>
            <person name="Nakamura M."/>
            <person name="Meguro A."/>
            <person name="Negishi M."/>
            <person name="Ohta I."/>
            <person name="Ohta T."/>
            <person name="Okamoto M."/>
            <person name="Ono N."/>
            <person name="Saji S."/>
            <person name="Sakaguchi M."/>
            <person name="Sakai K."/>
            <person name="Shibata M."/>
            <person name="Shimokawa T."/>
            <person name="Song J."/>
            <person name="Takazaki Y."/>
            <person name="Terasawa K."/>
            <person name="Tsugane M."/>
            <person name="Tsuji K."/>
            <person name="Ueda S."/>
            <person name="Waki K."/>
            <person name="Yamagata H."/>
            <person name="Yamamoto M."/>
            <person name="Yamamoto S."/>
            <person name="Yamane H."/>
            <person name="Yoshiki S."/>
            <person name="Yoshihara R."/>
            <person name="Yukawa K."/>
            <person name="Zhong H."/>
            <person name="Yano M."/>
            <person name="Yuan Q."/>
            <person name="Ouyang S."/>
            <person name="Liu J."/>
            <person name="Jones K.M."/>
            <person name="Gansberger K."/>
            <person name="Moffat K."/>
            <person name="Hill J."/>
            <person name="Bera J."/>
            <person name="Fadrosh D."/>
            <person name="Jin S."/>
            <person name="Johri S."/>
            <person name="Kim M."/>
            <person name="Overton L."/>
            <person name="Reardon M."/>
            <person name="Tsitrin T."/>
            <person name="Vuong H."/>
            <person name="Weaver B."/>
            <person name="Ciecko A."/>
            <person name="Tallon L."/>
            <person name="Jackson J."/>
            <person name="Pai G."/>
            <person name="Aken S.V."/>
            <person name="Utterback T."/>
            <person name="Reidmuller S."/>
            <person name="Feldblyum T."/>
            <person name="Hsiao J."/>
            <person name="Zismann V."/>
            <person name="Iobst S."/>
            <person name="de Vazeille A.R."/>
            <person name="Buell C.R."/>
            <person name="Ying K."/>
            <person name="Li Y."/>
            <person name="Lu T."/>
            <person name="Huang Y."/>
            <person name="Zhao Q."/>
            <person name="Feng Q."/>
            <person name="Zhang L."/>
            <person name="Zhu J."/>
            <person name="Weng Q."/>
            <person name="Mu J."/>
            <person name="Lu Y."/>
            <person name="Fan D."/>
            <person name="Liu Y."/>
            <person name="Guan J."/>
            <person name="Zhang Y."/>
            <person name="Yu S."/>
            <person name="Liu X."/>
            <person name="Zhang Y."/>
            <person name="Hong G."/>
            <person name="Han B."/>
            <person name="Choisne N."/>
            <person name="Demange N."/>
            <person name="Orjeda G."/>
            <person name="Samain S."/>
            <person name="Cattolico L."/>
            <person name="Pelletier E."/>
            <person name="Couloux A."/>
            <person name="Segurens B."/>
            <person name="Wincker P."/>
            <person name="D'Hont A."/>
            <person name="Scarpelli C."/>
            <person name="Weissenbach J."/>
            <person name="Salanoubat M."/>
            <person name="Quetier F."/>
            <person name="Yu Y."/>
            <person name="Kim H.R."/>
            <person name="Rambo T."/>
            <person name="Currie J."/>
            <person name="Collura K."/>
            <person name="Luo M."/>
            <person name="Yang T."/>
            <person name="Ammiraju J.S.S."/>
            <person name="Engler F."/>
            <person name="Soderlund C."/>
            <person name="Wing R.A."/>
            <person name="Palmer L.E."/>
            <person name="de la Bastide M."/>
            <person name="Spiegel L."/>
            <person name="Nascimento L."/>
            <person name="Zutavern T."/>
            <person name="O'Shaughnessy A."/>
            <person name="Dike S."/>
            <person name="Dedhia N."/>
            <person name="Preston R."/>
            <person name="Balija V."/>
            <person name="McCombie W.R."/>
            <person name="Chow T."/>
            <person name="Chen H."/>
            <person name="Chung M."/>
            <person name="Chen C."/>
            <person name="Shaw J."/>
            <person name="Wu H."/>
            <person name="Hsiao K."/>
            <person name="Chao Y."/>
            <person name="Chu M."/>
            <person name="Cheng C."/>
            <person name="Hour A."/>
            <person name="Lee P."/>
            <person name="Lin S."/>
            <person name="Lin Y."/>
            <person name="Liou J."/>
            <person name="Liu S."/>
            <person name="Hsing Y."/>
            <person name="Raghuvanshi S."/>
            <person name="Mohanty A."/>
            <person name="Bharti A.K."/>
            <person name="Gaur A."/>
            <person name="Gupta V."/>
            <person name="Kumar D."/>
            <person name="Ravi V."/>
            <person name="Vij S."/>
            <person name="Kapur A."/>
            <person name="Khurana P."/>
            <person name="Khurana P."/>
            <person name="Khurana J.P."/>
            <person name="Tyagi A.K."/>
            <person name="Gaikwad K."/>
            <person name="Singh A."/>
            <person name="Dalal V."/>
            <person name="Srivastava S."/>
            <person name="Dixit A."/>
            <person name="Pal A.K."/>
            <person name="Ghazi I.A."/>
            <person name="Yadav M."/>
            <person name="Pandit A."/>
            <person name="Bhargava A."/>
            <person name="Sureshbabu K."/>
            <person name="Batra K."/>
            <person name="Sharma T.R."/>
            <person name="Mohapatra T."/>
            <person name="Singh N.K."/>
            <person name="Messing J."/>
            <person name="Nelson A.B."/>
            <person name="Fuks G."/>
            <person name="Kavchok S."/>
            <person name="Keizer G."/>
            <person name="Linton E."/>
            <person name="Llaca V."/>
            <person name="Song R."/>
            <person name="Tanyolac B."/>
            <person name="Young S."/>
            <person name="Ho-Il K."/>
            <person name="Hahn J.H."/>
            <person name="Sangsakoo G."/>
            <person name="Vanavichit A."/>
            <person name="de Mattos Luiz.A.T."/>
            <person name="Zimmer P.D."/>
            <person name="Malone G."/>
            <person name="Dellagostin O."/>
            <person name="de Oliveira A.C."/>
            <person name="Bevan M."/>
            <person name="Bancroft I."/>
            <person name="Minx P."/>
            <person name="Cordum H."/>
            <person name="Wilson R."/>
            <person name="Cheng Z."/>
            <person name="Jin W."/>
            <person name="Jiang J."/>
            <person name="Leong S.A."/>
            <person name="Iwama H."/>
            <person name="Gojobori T."/>
            <person name="Itoh T."/>
            <person name="Niimura Y."/>
            <person name="Fujii Y."/>
            <person name="Habara T."/>
            <person name="Sakai H."/>
            <person name="Sato Y."/>
            <person name="Wilson G."/>
            <person name="Kumar K."/>
            <person name="McCouch S."/>
            <person name="Juretic N."/>
            <person name="Hoen D."/>
            <person name="Wright S."/>
            <person name="Bruskiewich R."/>
            <person name="Bureau T."/>
            <person name="Miyao A."/>
            <person name="Hirochika H."/>
            <person name="Nishikawa T."/>
            <person name="Kadowaki K."/>
            <person name="Sugiura M."/>
            <person name="Burr B."/>
            <person name="Sasaki T."/>
        </authorList>
    </citation>
    <scope>NUCLEOTIDE SEQUENCE [LARGE SCALE GENOMIC DNA]</scope>
    <source>
        <strain evidence="2">cv. Nipponbare</strain>
    </source>
</reference>